<keyword evidence="6 7" id="KW-0472">Membrane</keyword>
<evidence type="ECO:0000256" key="2">
    <source>
        <dbReference type="ARBA" id="ARBA00022448"/>
    </source>
</evidence>
<dbReference type="Proteomes" id="UP000553888">
    <property type="component" value="Unassembled WGS sequence"/>
</dbReference>
<dbReference type="CDD" id="cd06261">
    <property type="entry name" value="TM_PBP2"/>
    <property type="match status" value="1"/>
</dbReference>
<dbReference type="Gene3D" id="1.10.3720.10">
    <property type="entry name" value="MetI-like"/>
    <property type="match status" value="1"/>
</dbReference>
<dbReference type="SUPFAM" id="SSF161098">
    <property type="entry name" value="MetI-like"/>
    <property type="match status" value="1"/>
</dbReference>
<dbReference type="AlphaFoldDB" id="A0A852YKZ5"/>
<comment type="caution">
    <text evidence="9">The sequence shown here is derived from an EMBL/GenBank/DDBJ whole genome shotgun (WGS) entry which is preliminary data.</text>
</comment>
<evidence type="ECO:0000256" key="7">
    <source>
        <dbReference type="RuleBase" id="RU363032"/>
    </source>
</evidence>
<evidence type="ECO:0000256" key="1">
    <source>
        <dbReference type="ARBA" id="ARBA00004651"/>
    </source>
</evidence>
<dbReference type="PANTHER" id="PTHR43744:SF12">
    <property type="entry name" value="ABC TRANSPORTER PERMEASE PROTEIN MG189-RELATED"/>
    <property type="match status" value="1"/>
</dbReference>
<keyword evidence="9" id="KW-0762">Sugar transport</keyword>
<proteinExistence type="inferred from homology"/>
<feature type="transmembrane region" description="Helical" evidence="7">
    <location>
        <begin position="79"/>
        <end position="100"/>
    </location>
</feature>
<dbReference type="PROSITE" id="PS50928">
    <property type="entry name" value="ABC_TM1"/>
    <property type="match status" value="1"/>
</dbReference>
<dbReference type="PANTHER" id="PTHR43744">
    <property type="entry name" value="ABC TRANSPORTER PERMEASE PROTEIN MG189-RELATED-RELATED"/>
    <property type="match status" value="1"/>
</dbReference>
<protein>
    <submittedName>
        <fullName evidence="9">Multiple sugar transport system permease protein/raffinose/stachyose/melibiose transport system permease protein</fullName>
    </submittedName>
</protein>
<feature type="transmembrane region" description="Helical" evidence="7">
    <location>
        <begin position="21"/>
        <end position="42"/>
    </location>
</feature>
<keyword evidence="4 7" id="KW-0812">Transmembrane</keyword>
<feature type="transmembrane region" description="Helical" evidence="7">
    <location>
        <begin position="112"/>
        <end position="134"/>
    </location>
</feature>
<evidence type="ECO:0000256" key="4">
    <source>
        <dbReference type="ARBA" id="ARBA00022692"/>
    </source>
</evidence>
<organism evidence="9 10">
    <name type="scientific">Schumannella luteola</name>
    <dbReference type="NCBI Taxonomy" id="472059"/>
    <lineage>
        <taxon>Bacteria</taxon>
        <taxon>Bacillati</taxon>
        <taxon>Actinomycetota</taxon>
        <taxon>Actinomycetes</taxon>
        <taxon>Micrococcales</taxon>
        <taxon>Microbacteriaceae</taxon>
        <taxon>Schumannella</taxon>
    </lineage>
</organism>
<feature type="domain" description="ABC transmembrane type-1" evidence="8">
    <location>
        <begin position="75"/>
        <end position="266"/>
    </location>
</feature>
<dbReference type="GO" id="GO:0005886">
    <property type="term" value="C:plasma membrane"/>
    <property type="evidence" value="ECO:0007669"/>
    <property type="project" value="UniProtKB-SubCell"/>
</dbReference>
<dbReference type="EMBL" id="JACBZY010000001">
    <property type="protein sequence ID" value="NYG98409.1"/>
    <property type="molecule type" value="Genomic_DNA"/>
</dbReference>
<keyword evidence="10" id="KW-1185">Reference proteome</keyword>
<comment type="subcellular location">
    <subcellularLocation>
        <location evidence="1 7">Cell membrane</location>
        <topology evidence="1 7">Multi-pass membrane protein</topology>
    </subcellularLocation>
</comment>
<dbReference type="InterPro" id="IPR000515">
    <property type="entry name" value="MetI-like"/>
</dbReference>
<dbReference type="RefSeq" id="WP_218853445.1">
    <property type="nucleotide sequence ID" value="NZ_JACBZY010000001.1"/>
</dbReference>
<evidence type="ECO:0000256" key="3">
    <source>
        <dbReference type="ARBA" id="ARBA00022475"/>
    </source>
</evidence>
<keyword evidence="3" id="KW-1003">Cell membrane</keyword>
<feature type="transmembrane region" description="Helical" evidence="7">
    <location>
        <begin position="245"/>
        <end position="266"/>
    </location>
</feature>
<feature type="transmembrane region" description="Helical" evidence="7">
    <location>
        <begin position="140"/>
        <end position="161"/>
    </location>
</feature>
<sequence length="282" mass="30614">MNAPRPGRLAQRRSRQSGVKLALLLLVAVGLAPYLFMIVTSFKSNEQFTQNYWAPTWPLHLENFGRAWDQVAPYLGNSLFIAIVSSALIAVIASIAAFVLSRYRFRGRGIVYGSILVLMAVPGIASLIPMFILMRDLGLLNTYAVLVIPYVASGLVLGTVIMRNTIESIPQTIYDAARVDGAGPVRLYRSITLPLALPAVGTVSLLTLSGVWNDFFWPLLVVTDDRLRTVSVGLQFFQGQNAIDYGPLMAGYVIASLPLVALFVPLSKYFLAGVQGGIAGAH</sequence>
<comment type="similarity">
    <text evidence="7">Belongs to the binding-protein-dependent transport system permease family.</text>
</comment>
<evidence type="ECO:0000259" key="8">
    <source>
        <dbReference type="PROSITE" id="PS50928"/>
    </source>
</evidence>
<gene>
    <name evidence="9" type="ORF">BJ979_001035</name>
</gene>
<keyword evidence="2 7" id="KW-0813">Transport</keyword>
<dbReference type="Pfam" id="PF00528">
    <property type="entry name" value="BPD_transp_1"/>
    <property type="match status" value="1"/>
</dbReference>
<keyword evidence="5 7" id="KW-1133">Transmembrane helix</keyword>
<dbReference type="InterPro" id="IPR035906">
    <property type="entry name" value="MetI-like_sf"/>
</dbReference>
<evidence type="ECO:0000313" key="10">
    <source>
        <dbReference type="Proteomes" id="UP000553888"/>
    </source>
</evidence>
<name>A0A852YKZ5_9MICO</name>
<evidence type="ECO:0000313" key="9">
    <source>
        <dbReference type="EMBL" id="NYG98409.1"/>
    </source>
</evidence>
<evidence type="ECO:0000256" key="6">
    <source>
        <dbReference type="ARBA" id="ARBA00023136"/>
    </source>
</evidence>
<accession>A0A852YKZ5</accession>
<feature type="transmembrane region" description="Helical" evidence="7">
    <location>
        <begin position="191"/>
        <end position="212"/>
    </location>
</feature>
<reference evidence="9 10" key="1">
    <citation type="submission" date="2020-07" db="EMBL/GenBank/DDBJ databases">
        <title>Sequencing the genomes of 1000 actinobacteria strains.</title>
        <authorList>
            <person name="Klenk H.-P."/>
        </authorList>
    </citation>
    <scope>NUCLEOTIDE SEQUENCE [LARGE SCALE GENOMIC DNA]</scope>
    <source>
        <strain evidence="9 10">DSM 23141</strain>
    </source>
</reference>
<evidence type="ECO:0000256" key="5">
    <source>
        <dbReference type="ARBA" id="ARBA00022989"/>
    </source>
</evidence>
<dbReference type="GO" id="GO:0055085">
    <property type="term" value="P:transmembrane transport"/>
    <property type="evidence" value="ECO:0007669"/>
    <property type="project" value="InterPro"/>
</dbReference>